<evidence type="ECO:0000313" key="2">
    <source>
        <dbReference type="Proteomes" id="UP001595961"/>
    </source>
</evidence>
<name>A0ABV9C222_9GAMM</name>
<comment type="caution">
    <text evidence="1">The sequence shown here is derived from an EMBL/GenBank/DDBJ whole genome shotgun (WGS) entry which is preliminary data.</text>
</comment>
<dbReference type="Proteomes" id="UP001595961">
    <property type="component" value="Unassembled WGS sequence"/>
</dbReference>
<gene>
    <name evidence="1" type="ORF">ACFO5W_10550</name>
</gene>
<proteinExistence type="predicted"/>
<protein>
    <submittedName>
        <fullName evidence="1">Uncharacterized protein</fullName>
    </submittedName>
</protein>
<sequence length="83" mass="8713">MANVQILSADAINQLRQDVQAHIKNNSIHANTVGFDVCGNKKLIADALALIAAAVPLWLGGKLTGQIIQAVGDAVLDILCPKK</sequence>
<reference evidence="2" key="1">
    <citation type="journal article" date="2019" name="Int. J. Syst. Evol. Microbiol.">
        <title>The Global Catalogue of Microorganisms (GCM) 10K type strain sequencing project: providing services to taxonomists for standard genome sequencing and annotation.</title>
        <authorList>
            <consortium name="The Broad Institute Genomics Platform"/>
            <consortium name="The Broad Institute Genome Sequencing Center for Infectious Disease"/>
            <person name="Wu L."/>
            <person name="Ma J."/>
        </authorList>
    </citation>
    <scope>NUCLEOTIDE SEQUENCE [LARGE SCALE GENOMIC DNA]</scope>
    <source>
        <strain evidence="2">CCM 4481</strain>
    </source>
</reference>
<organism evidence="1 2">
    <name type="scientific">Dyella halodurans</name>
    <dbReference type="NCBI Taxonomy" id="1920171"/>
    <lineage>
        <taxon>Bacteria</taxon>
        <taxon>Pseudomonadati</taxon>
        <taxon>Pseudomonadota</taxon>
        <taxon>Gammaproteobacteria</taxon>
        <taxon>Lysobacterales</taxon>
        <taxon>Rhodanobacteraceae</taxon>
        <taxon>Dyella</taxon>
    </lineage>
</organism>
<evidence type="ECO:0000313" key="1">
    <source>
        <dbReference type="EMBL" id="MFC4527069.1"/>
    </source>
</evidence>
<dbReference type="EMBL" id="JBHSGA010000017">
    <property type="protein sequence ID" value="MFC4527069.1"/>
    <property type="molecule type" value="Genomic_DNA"/>
</dbReference>
<keyword evidence="2" id="KW-1185">Reference proteome</keyword>
<accession>A0ABV9C222</accession>
<dbReference type="RefSeq" id="WP_266148969.1">
    <property type="nucleotide sequence ID" value="NZ_CP064028.1"/>
</dbReference>